<gene>
    <name evidence="1" type="ORF">F5148DRAFT_1319598</name>
</gene>
<organism evidence="1 2">
    <name type="scientific">Russula earlei</name>
    <dbReference type="NCBI Taxonomy" id="71964"/>
    <lineage>
        <taxon>Eukaryota</taxon>
        <taxon>Fungi</taxon>
        <taxon>Dikarya</taxon>
        <taxon>Basidiomycota</taxon>
        <taxon>Agaricomycotina</taxon>
        <taxon>Agaricomycetes</taxon>
        <taxon>Russulales</taxon>
        <taxon>Russulaceae</taxon>
        <taxon>Russula</taxon>
    </lineage>
</organism>
<comment type="caution">
    <text evidence="1">The sequence shown here is derived from an EMBL/GenBank/DDBJ whole genome shotgun (WGS) entry which is preliminary data.</text>
</comment>
<keyword evidence="2" id="KW-1185">Reference proteome</keyword>
<reference evidence="1" key="1">
    <citation type="submission" date="2021-03" db="EMBL/GenBank/DDBJ databases">
        <title>Evolutionary priming and transition to the ectomycorrhizal habit in an iconic lineage of mushroom-forming fungi: is preadaptation a requirement?</title>
        <authorList>
            <consortium name="DOE Joint Genome Institute"/>
            <person name="Looney B.P."/>
            <person name="Miyauchi S."/>
            <person name="Morin E."/>
            <person name="Drula E."/>
            <person name="Courty P.E."/>
            <person name="Chicoki N."/>
            <person name="Fauchery L."/>
            <person name="Kohler A."/>
            <person name="Kuo A."/>
            <person name="LaButti K."/>
            <person name="Pangilinan J."/>
            <person name="Lipzen A."/>
            <person name="Riley R."/>
            <person name="Andreopoulos W."/>
            <person name="He G."/>
            <person name="Johnson J."/>
            <person name="Barry K.W."/>
            <person name="Grigoriev I.V."/>
            <person name="Nagy L."/>
            <person name="Hibbett D."/>
            <person name="Henrissat B."/>
            <person name="Matheny P.B."/>
            <person name="Labbe J."/>
            <person name="Martin A.F."/>
        </authorList>
    </citation>
    <scope>NUCLEOTIDE SEQUENCE</scope>
    <source>
        <strain evidence="1">BPL698</strain>
    </source>
</reference>
<evidence type="ECO:0000313" key="1">
    <source>
        <dbReference type="EMBL" id="KAI9511578.1"/>
    </source>
</evidence>
<dbReference type="Proteomes" id="UP001207468">
    <property type="component" value="Unassembled WGS sequence"/>
</dbReference>
<evidence type="ECO:0000313" key="2">
    <source>
        <dbReference type="Proteomes" id="UP001207468"/>
    </source>
</evidence>
<sequence length="308" mass="32138">MACKCVGVGGENDSMVELEGVGGGSGSERGASGHGSALLAKPRMHMGEGHIPELHVCISPDAQLVALRVNRDKQVTLVGDPDNDVASQEQGFQSVIGTVVLVMDQGERHGLESTDDIRTGHALCTMKGRENVCLMLFCPNAGGHVVWTPKHGIDAESMGVSCAMRVFGKEKVFGNNWECSSSRESREGKLGTGVNLHQTRGSYGCGQITEANLTWAVAAGAAGAEMVARTVSETEAAEMVGAMDKAKMTAGRQRWKGKGSGKACVKTEGTKVTAVVMMGNTKAMVMAGRTGTSEATMGKGEAYGSDGR</sequence>
<dbReference type="EMBL" id="JAGFNK010000020">
    <property type="protein sequence ID" value="KAI9511578.1"/>
    <property type="molecule type" value="Genomic_DNA"/>
</dbReference>
<name>A0ACC0UIR3_9AGAM</name>
<proteinExistence type="predicted"/>
<protein>
    <submittedName>
        <fullName evidence="1">Uncharacterized protein</fullName>
    </submittedName>
</protein>
<accession>A0ACC0UIR3</accession>